<dbReference type="CDD" id="cd00198">
    <property type="entry name" value="vWFA"/>
    <property type="match status" value="1"/>
</dbReference>
<feature type="signal peptide" evidence="3">
    <location>
        <begin position="1"/>
        <end position="18"/>
    </location>
</feature>
<dbReference type="InterPro" id="IPR002035">
    <property type="entry name" value="VWF_A"/>
</dbReference>
<evidence type="ECO:0000313" key="6">
    <source>
        <dbReference type="Proteomes" id="UP001500037"/>
    </source>
</evidence>
<protein>
    <recommendedName>
        <fullName evidence="4">VWFA domain-containing protein</fullName>
    </recommendedName>
</protein>
<evidence type="ECO:0000313" key="5">
    <source>
        <dbReference type="EMBL" id="GAA1068974.1"/>
    </source>
</evidence>
<feature type="region of interest" description="Disordered" evidence="1">
    <location>
        <begin position="730"/>
        <end position="751"/>
    </location>
</feature>
<keyword evidence="2" id="KW-0812">Transmembrane</keyword>
<organism evidence="5 6">
    <name type="scientific">Kitasatospora nipponensis</name>
    <dbReference type="NCBI Taxonomy" id="258049"/>
    <lineage>
        <taxon>Bacteria</taxon>
        <taxon>Bacillati</taxon>
        <taxon>Actinomycetota</taxon>
        <taxon>Actinomycetes</taxon>
        <taxon>Kitasatosporales</taxon>
        <taxon>Streptomycetaceae</taxon>
        <taxon>Kitasatospora</taxon>
    </lineage>
</organism>
<dbReference type="SMART" id="SM00327">
    <property type="entry name" value="VWA"/>
    <property type="match status" value="1"/>
</dbReference>
<keyword evidence="2" id="KW-0472">Membrane</keyword>
<dbReference type="SUPFAM" id="SSF53300">
    <property type="entry name" value="vWA-like"/>
    <property type="match status" value="1"/>
</dbReference>
<keyword evidence="2" id="KW-1133">Transmembrane helix</keyword>
<dbReference type="PROSITE" id="PS50234">
    <property type="entry name" value="VWFA"/>
    <property type="match status" value="1"/>
</dbReference>
<dbReference type="Gene3D" id="3.40.50.410">
    <property type="entry name" value="von Willebrand factor, type A domain"/>
    <property type="match status" value="1"/>
</dbReference>
<dbReference type="Proteomes" id="UP001500037">
    <property type="component" value="Unassembled WGS sequence"/>
</dbReference>
<dbReference type="Pfam" id="PF13519">
    <property type="entry name" value="VWA_2"/>
    <property type="match status" value="1"/>
</dbReference>
<proteinExistence type="predicted"/>
<accession>A0ABP4DU38</accession>
<keyword evidence="3" id="KW-0732">Signal</keyword>
<keyword evidence="6" id="KW-1185">Reference proteome</keyword>
<reference evidence="6" key="1">
    <citation type="journal article" date="2019" name="Int. J. Syst. Evol. Microbiol.">
        <title>The Global Catalogue of Microorganisms (GCM) 10K type strain sequencing project: providing services to taxonomists for standard genome sequencing and annotation.</title>
        <authorList>
            <consortium name="The Broad Institute Genomics Platform"/>
            <consortium name="The Broad Institute Genome Sequencing Center for Infectious Disease"/>
            <person name="Wu L."/>
            <person name="Ma J."/>
        </authorList>
    </citation>
    <scope>NUCLEOTIDE SEQUENCE [LARGE SCALE GENOMIC DNA]</scope>
    <source>
        <strain evidence="6">JCM 13004</strain>
    </source>
</reference>
<name>A0ABP4DU38_9ACTN</name>
<gene>
    <name evidence="5" type="ORF">GCM10009665_75020</name>
</gene>
<feature type="region of interest" description="Disordered" evidence="1">
    <location>
        <begin position="16"/>
        <end position="42"/>
    </location>
</feature>
<comment type="caution">
    <text evidence="5">The sequence shown here is derived from an EMBL/GenBank/DDBJ whole genome shotgun (WGS) entry which is preliminary data.</text>
</comment>
<evidence type="ECO:0000259" key="4">
    <source>
        <dbReference type="PROSITE" id="PS50234"/>
    </source>
</evidence>
<evidence type="ECO:0000256" key="1">
    <source>
        <dbReference type="SAM" id="MobiDB-lite"/>
    </source>
</evidence>
<feature type="domain" description="VWFA" evidence="4">
    <location>
        <begin position="51"/>
        <end position="261"/>
    </location>
</feature>
<dbReference type="InterPro" id="IPR036465">
    <property type="entry name" value="vWFA_dom_sf"/>
</dbReference>
<sequence length="751" mass="77446">MLAAALLALAPLPGRATAAPAQDPTPSATASPGAGAGPDATSAASAIGPVNYAVVVDESGSLQPADLAREKDAALRIALGDVSPASTVTVLGFASADNASEHVVDEVCPPTALDAASRDRLGDCVGQLRGRRQDEGWDTDFPNALSQAVNLLSTGTDPQTPRVLFLLTDGQLDVSHSTLYGDEAHRAQAGQDALVRELAAAKGARVQVWPLGFGSDVNQGELDLMAASGYQNGCVDLPDARPRATTVPDSAAVGGALQTAFAAAHCLRSTPGDSGHPPVDLQVRISPLATVGSIVVDKGDPQVTATYTDPAGHQITGTGEAFGSRFELAGRNQPVESLRITDPVPGLWRVHLDAPPDHRGQLASVSVLWHGELRGSITLDPPSPRAGRPTVVTLRLQTREGFGITDPQDLQLLGVTAQLTGDGFAPVPVRLADDGLAPDAAARDAAFTGTVTVTAAATGRLTVSGTLTATGLTAGNLSEGTLVAPPVVLVTAALTAAGGSAHTSDHLTGALSVHNGDSVPHTLRVQVRDIADGLLTPSPAQLVLAPGESRTLSAGFTVAGRAAFGRQLDGGRARLGGKIVVLDSTDHDRVLAEPQLALTVTPRPGFLARYRWYLLAGAVLLLALTVAIVAQRRLAARRRDAAGLPLVLLDDTGAELTTQRAKSGEHGWFEFDVQDAHTATPRIVRRTGGSYRVQRHPDGGARLAGPGIATTRLQVGFPVQLATNLHLALGSEQRRPTAPGPGPTADYNDLL</sequence>
<feature type="chain" id="PRO_5045627512" description="VWFA domain-containing protein" evidence="3">
    <location>
        <begin position="19"/>
        <end position="751"/>
    </location>
</feature>
<dbReference type="EMBL" id="BAAALF010000289">
    <property type="protein sequence ID" value="GAA1068974.1"/>
    <property type="molecule type" value="Genomic_DNA"/>
</dbReference>
<feature type="transmembrane region" description="Helical" evidence="2">
    <location>
        <begin position="610"/>
        <end position="630"/>
    </location>
</feature>
<evidence type="ECO:0000256" key="3">
    <source>
        <dbReference type="SAM" id="SignalP"/>
    </source>
</evidence>
<evidence type="ECO:0000256" key="2">
    <source>
        <dbReference type="SAM" id="Phobius"/>
    </source>
</evidence>